<feature type="compositionally biased region" description="Gly residues" evidence="11">
    <location>
        <begin position="450"/>
        <end position="462"/>
    </location>
</feature>
<evidence type="ECO:0000313" key="13">
    <source>
        <dbReference type="EMBL" id="KIM53636.1"/>
    </source>
</evidence>
<keyword evidence="14" id="KW-1185">Reference proteome</keyword>
<dbReference type="InterPro" id="IPR017441">
    <property type="entry name" value="Protein_kinase_ATP_BS"/>
</dbReference>
<dbReference type="GO" id="GO:0035556">
    <property type="term" value="P:intracellular signal transduction"/>
    <property type="evidence" value="ECO:0007669"/>
    <property type="project" value="TreeGrafter"/>
</dbReference>
<evidence type="ECO:0000256" key="6">
    <source>
        <dbReference type="ARBA" id="ARBA00022777"/>
    </source>
</evidence>
<dbReference type="HOGENOM" id="CLU_000288_63_17_1"/>
<dbReference type="PROSITE" id="PS00108">
    <property type="entry name" value="PROTEIN_KINASE_ST"/>
    <property type="match status" value="1"/>
</dbReference>
<dbReference type="InterPro" id="IPR008271">
    <property type="entry name" value="Ser/Thr_kinase_AS"/>
</dbReference>
<name>A0A0C3DC56_9AGAM</name>
<comment type="catalytic activity">
    <reaction evidence="8">
        <text>L-threonyl-[protein] + ATP = O-phospho-L-threonyl-[protein] + ADP + H(+)</text>
        <dbReference type="Rhea" id="RHEA:46608"/>
        <dbReference type="Rhea" id="RHEA-COMP:11060"/>
        <dbReference type="Rhea" id="RHEA-COMP:11605"/>
        <dbReference type="ChEBI" id="CHEBI:15378"/>
        <dbReference type="ChEBI" id="CHEBI:30013"/>
        <dbReference type="ChEBI" id="CHEBI:30616"/>
        <dbReference type="ChEBI" id="CHEBI:61977"/>
        <dbReference type="ChEBI" id="CHEBI:456216"/>
        <dbReference type="EC" id="2.7.11.1"/>
    </reaction>
</comment>
<evidence type="ECO:0000256" key="3">
    <source>
        <dbReference type="ARBA" id="ARBA00022527"/>
    </source>
</evidence>
<keyword evidence="7 10" id="KW-0067">ATP-binding</keyword>
<dbReference type="FunFam" id="1.10.510.10:FF:000833">
    <property type="entry name" value="AGC family protein kinase"/>
    <property type="match status" value="1"/>
</dbReference>
<dbReference type="EMBL" id="KN822174">
    <property type="protein sequence ID" value="KIM53636.1"/>
    <property type="molecule type" value="Genomic_DNA"/>
</dbReference>
<dbReference type="AlphaFoldDB" id="A0A0C3DC56"/>
<dbReference type="InterPro" id="IPR039046">
    <property type="entry name" value="PDPK1"/>
</dbReference>
<dbReference type="Gene3D" id="3.30.200.20">
    <property type="entry name" value="Phosphorylase Kinase, domain 1"/>
    <property type="match status" value="1"/>
</dbReference>
<dbReference type="OrthoDB" id="347657at2759"/>
<dbReference type="Proteomes" id="UP000053989">
    <property type="component" value="Unassembled WGS sequence"/>
</dbReference>
<evidence type="ECO:0000256" key="9">
    <source>
        <dbReference type="ARBA" id="ARBA00048679"/>
    </source>
</evidence>
<evidence type="ECO:0000256" key="2">
    <source>
        <dbReference type="ARBA" id="ARBA00012513"/>
    </source>
</evidence>
<dbReference type="FunCoup" id="A0A0C3DC56">
    <property type="interactions" value="360"/>
</dbReference>
<comment type="catalytic activity">
    <reaction evidence="9">
        <text>L-seryl-[protein] + ATP = O-phospho-L-seryl-[protein] + ADP + H(+)</text>
        <dbReference type="Rhea" id="RHEA:17989"/>
        <dbReference type="Rhea" id="RHEA-COMP:9863"/>
        <dbReference type="Rhea" id="RHEA-COMP:11604"/>
        <dbReference type="ChEBI" id="CHEBI:15378"/>
        <dbReference type="ChEBI" id="CHEBI:29999"/>
        <dbReference type="ChEBI" id="CHEBI:30616"/>
        <dbReference type="ChEBI" id="CHEBI:83421"/>
        <dbReference type="ChEBI" id="CHEBI:456216"/>
        <dbReference type="EC" id="2.7.11.1"/>
    </reaction>
</comment>
<feature type="compositionally biased region" description="Low complexity" evidence="11">
    <location>
        <begin position="99"/>
        <end position="108"/>
    </location>
</feature>
<keyword evidence="3" id="KW-0723">Serine/threonine-protein kinase</keyword>
<evidence type="ECO:0000256" key="1">
    <source>
        <dbReference type="ARBA" id="ARBA00010006"/>
    </source>
</evidence>
<dbReference type="GO" id="GO:0005524">
    <property type="term" value="F:ATP binding"/>
    <property type="evidence" value="ECO:0007669"/>
    <property type="project" value="UniProtKB-UniRule"/>
</dbReference>
<evidence type="ECO:0000256" key="10">
    <source>
        <dbReference type="PROSITE-ProRule" id="PRU10141"/>
    </source>
</evidence>
<dbReference type="EC" id="2.7.11.1" evidence="2"/>
<evidence type="ECO:0000256" key="7">
    <source>
        <dbReference type="ARBA" id="ARBA00022840"/>
    </source>
</evidence>
<keyword evidence="4" id="KW-0808">Transferase</keyword>
<comment type="similarity">
    <text evidence="1">Belongs to the protein kinase superfamily. AGC Ser/Thr protein kinase family. PDPK1 subfamily.</text>
</comment>
<dbReference type="STRING" id="1036808.A0A0C3DC56"/>
<feature type="compositionally biased region" description="Low complexity" evidence="11">
    <location>
        <begin position="14"/>
        <end position="27"/>
    </location>
</feature>
<dbReference type="SUPFAM" id="SSF56112">
    <property type="entry name" value="Protein kinase-like (PK-like)"/>
    <property type="match status" value="1"/>
</dbReference>
<proteinExistence type="inferred from homology"/>
<dbReference type="CDD" id="cd05581">
    <property type="entry name" value="STKc_PDK1"/>
    <property type="match status" value="1"/>
</dbReference>
<accession>A0A0C3DC56</accession>
<dbReference type="InParanoid" id="A0A0C3DC56"/>
<evidence type="ECO:0000256" key="4">
    <source>
        <dbReference type="ARBA" id="ARBA00022679"/>
    </source>
</evidence>
<sequence>MLQLESSPTLADLSRNASVISSSSDSESIQDAPPTPRPRPTRTFSSPRSRSPQSPAIQPIRPPSYLTRELGAPDRESALYLSRSRVPPRSQSRKRSRSRNPSANNRPSAQDFTFLSTLGEGSYSSVMRARHIRTGQDYAIKILDKSHLIRKDKMAVAMTEKLALIKLGAGHPGIIHLHWTFQDDWSLFFVLDLAPNGEMQARISRMGSLSLACARYYTAQIIDALDYMHSKDVIHRDLKPENLLLDADFRIKITDFGTGKILEPGQERANSWVGTAQYISPELLEYGETSKRSDLWSLGCIVYQMIAGRFAFHGSSEYLTWQKVKKLDYTFPEGFDEDAKDFIQKLFVLEPTRRLGAGPEESPNSRAALRSHPFLASVKWETLWTDPAPPLETGLLKKEVWRNRFGGAGAAYGQDDDDDEWEGRWGNVGVIWDTLVDGEDNEDKLSGSGWDSGGGTGGGGTDGPIRKNVGKGGNRYIARGSAGLRDGVDDDGLRWAEDAEGPEFERFRMKGTNVLVRCEEGDEEAEAVALHHGHTEKRN</sequence>
<feature type="region of interest" description="Disordered" evidence="11">
    <location>
        <begin position="1"/>
        <end position="111"/>
    </location>
</feature>
<dbReference type="Pfam" id="PF00069">
    <property type="entry name" value="Pkinase"/>
    <property type="match status" value="1"/>
</dbReference>
<feature type="compositionally biased region" description="Low complexity" evidence="11">
    <location>
        <begin position="41"/>
        <end position="55"/>
    </location>
</feature>
<evidence type="ECO:0000256" key="8">
    <source>
        <dbReference type="ARBA" id="ARBA00047899"/>
    </source>
</evidence>
<evidence type="ECO:0000313" key="14">
    <source>
        <dbReference type="Proteomes" id="UP000053989"/>
    </source>
</evidence>
<feature type="region of interest" description="Disordered" evidence="11">
    <location>
        <begin position="439"/>
        <end position="472"/>
    </location>
</feature>
<gene>
    <name evidence="13" type="ORF">SCLCIDRAFT_427924</name>
</gene>
<evidence type="ECO:0000256" key="11">
    <source>
        <dbReference type="SAM" id="MobiDB-lite"/>
    </source>
</evidence>
<feature type="domain" description="Protein kinase" evidence="12">
    <location>
        <begin position="112"/>
        <end position="375"/>
    </location>
</feature>
<dbReference type="SMART" id="SM00220">
    <property type="entry name" value="S_TKc"/>
    <property type="match status" value="1"/>
</dbReference>
<dbReference type="InterPro" id="IPR000719">
    <property type="entry name" value="Prot_kinase_dom"/>
</dbReference>
<dbReference type="InterPro" id="IPR011009">
    <property type="entry name" value="Kinase-like_dom_sf"/>
</dbReference>
<organism evidence="13 14">
    <name type="scientific">Scleroderma citrinum Foug A</name>
    <dbReference type="NCBI Taxonomy" id="1036808"/>
    <lineage>
        <taxon>Eukaryota</taxon>
        <taxon>Fungi</taxon>
        <taxon>Dikarya</taxon>
        <taxon>Basidiomycota</taxon>
        <taxon>Agaricomycotina</taxon>
        <taxon>Agaricomycetes</taxon>
        <taxon>Agaricomycetidae</taxon>
        <taxon>Boletales</taxon>
        <taxon>Sclerodermatineae</taxon>
        <taxon>Sclerodermataceae</taxon>
        <taxon>Scleroderma</taxon>
    </lineage>
</organism>
<feature type="binding site" evidence="10">
    <location>
        <position position="151"/>
    </location>
    <ligand>
        <name>ATP</name>
        <dbReference type="ChEBI" id="CHEBI:30616"/>
    </ligand>
</feature>
<dbReference type="GO" id="GO:0004674">
    <property type="term" value="F:protein serine/threonine kinase activity"/>
    <property type="evidence" value="ECO:0007669"/>
    <property type="project" value="UniProtKB-KW"/>
</dbReference>
<reference evidence="14" key="2">
    <citation type="submission" date="2015-01" db="EMBL/GenBank/DDBJ databases">
        <title>Evolutionary Origins and Diversification of the Mycorrhizal Mutualists.</title>
        <authorList>
            <consortium name="DOE Joint Genome Institute"/>
            <consortium name="Mycorrhizal Genomics Consortium"/>
            <person name="Kohler A."/>
            <person name="Kuo A."/>
            <person name="Nagy L.G."/>
            <person name="Floudas D."/>
            <person name="Copeland A."/>
            <person name="Barry K.W."/>
            <person name="Cichocki N."/>
            <person name="Veneault-Fourrey C."/>
            <person name="LaButti K."/>
            <person name="Lindquist E.A."/>
            <person name="Lipzen A."/>
            <person name="Lundell T."/>
            <person name="Morin E."/>
            <person name="Murat C."/>
            <person name="Riley R."/>
            <person name="Ohm R."/>
            <person name="Sun H."/>
            <person name="Tunlid A."/>
            <person name="Henrissat B."/>
            <person name="Grigoriev I.V."/>
            <person name="Hibbett D.S."/>
            <person name="Martin F."/>
        </authorList>
    </citation>
    <scope>NUCLEOTIDE SEQUENCE [LARGE SCALE GENOMIC DNA]</scope>
    <source>
        <strain evidence="14">Foug A</strain>
    </source>
</reference>
<dbReference type="Gene3D" id="1.10.510.10">
    <property type="entry name" value="Transferase(Phosphotransferase) domain 1"/>
    <property type="match status" value="1"/>
</dbReference>
<evidence type="ECO:0000256" key="5">
    <source>
        <dbReference type="ARBA" id="ARBA00022741"/>
    </source>
</evidence>
<dbReference type="PANTHER" id="PTHR24356:SF163">
    <property type="entry name" value="3-PHOSPHOINOSITIDE-DEPENDENT PROTEIN KINASE 1-RELATED"/>
    <property type="match status" value="1"/>
</dbReference>
<reference evidence="13 14" key="1">
    <citation type="submission" date="2014-04" db="EMBL/GenBank/DDBJ databases">
        <authorList>
            <consortium name="DOE Joint Genome Institute"/>
            <person name="Kuo A."/>
            <person name="Kohler A."/>
            <person name="Nagy L.G."/>
            <person name="Floudas D."/>
            <person name="Copeland A."/>
            <person name="Barry K.W."/>
            <person name="Cichocki N."/>
            <person name="Veneault-Fourrey C."/>
            <person name="LaButti K."/>
            <person name="Lindquist E.A."/>
            <person name="Lipzen A."/>
            <person name="Lundell T."/>
            <person name="Morin E."/>
            <person name="Murat C."/>
            <person name="Sun H."/>
            <person name="Tunlid A."/>
            <person name="Henrissat B."/>
            <person name="Grigoriev I.V."/>
            <person name="Hibbett D.S."/>
            <person name="Martin F."/>
            <person name="Nordberg H.P."/>
            <person name="Cantor M.N."/>
            <person name="Hua S.X."/>
        </authorList>
    </citation>
    <scope>NUCLEOTIDE SEQUENCE [LARGE SCALE GENOMIC DNA]</scope>
    <source>
        <strain evidence="13 14">Foug A</strain>
    </source>
</reference>
<dbReference type="PROSITE" id="PS50011">
    <property type="entry name" value="PROTEIN_KINASE_DOM"/>
    <property type="match status" value="1"/>
</dbReference>
<protein>
    <recommendedName>
        <fullName evidence="2">non-specific serine/threonine protein kinase</fullName>
        <ecNumber evidence="2">2.7.11.1</ecNumber>
    </recommendedName>
</protein>
<keyword evidence="5 10" id="KW-0547">Nucleotide-binding</keyword>
<evidence type="ECO:0000259" key="12">
    <source>
        <dbReference type="PROSITE" id="PS50011"/>
    </source>
</evidence>
<dbReference type="PROSITE" id="PS00107">
    <property type="entry name" value="PROTEIN_KINASE_ATP"/>
    <property type="match status" value="1"/>
</dbReference>
<keyword evidence="6" id="KW-0418">Kinase</keyword>
<dbReference type="InterPro" id="IPR050236">
    <property type="entry name" value="Ser_Thr_kinase_AGC"/>
</dbReference>
<dbReference type="PANTHER" id="PTHR24356">
    <property type="entry name" value="SERINE/THREONINE-PROTEIN KINASE"/>
    <property type="match status" value="1"/>
</dbReference>